<protein>
    <recommendedName>
        <fullName evidence="2">peptidylprolyl isomerase</fullName>
        <ecNumber evidence="2">5.2.1.8</ecNumber>
    </recommendedName>
</protein>
<evidence type="ECO:0000256" key="4">
    <source>
        <dbReference type="ARBA" id="ARBA00023235"/>
    </source>
</evidence>
<dbReference type="GO" id="GO:0003755">
    <property type="term" value="F:peptidyl-prolyl cis-trans isomerase activity"/>
    <property type="evidence" value="ECO:0007669"/>
    <property type="project" value="UniProtKB-EC"/>
</dbReference>
<dbReference type="OrthoDB" id="62952at2759"/>
<keyword evidence="4" id="KW-0413">Isomerase</keyword>
<organism evidence="6 7">
    <name type="scientific">Lepidopterella palustris CBS 459.81</name>
    <dbReference type="NCBI Taxonomy" id="1314670"/>
    <lineage>
        <taxon>Eukaryota</taxon>
        <taxon>Fungi</taxon>
        <taxon>Dikarya</taxon>
        <taxon>Ascomycota</taxon>
        <taxon>Pezizomycotina</taxon>
        <taxon>Dothideomycetes</taxon>
        <taxon>Pleosporomycetidae</taxon>
        <taxon>Mytilinidiales</taxon>
        <taxon>Argynnaceae</taxon>
        <taxon>Lepidopterella</taxon>
    </lineage>
</organism>
<dbReference type="PANTHER" id="PTHR46512:SF9">
    <property type="entry name" value="PEPTIDYLPROLYL ISOMERASE"/>
    <property type="match status" value="1"/>
</dbReference>
<dbReference type="PROSITE" id="PS50005">
    <property type="entry name" value="TPR"/>
    <property type="match status" value="1"/>
</dbReference>
<evidence type="ECO:0000256" key="1">
    <source>
        <dbReference type="ARBA" id="ARBA00000971"/>
    </source>
</evidence>
<dbReference type="InterPro" id="IPR050754">
    <property type="entry name" value="FKBP4/5/8-like"/>
</dbReference>
<reference evidence="6 7" key="1">
    <citation type="journal article" date="2016" name="Nat. Commun.">
        <title>Ectomycorrhizal ecology is imprinted in the genome of the dominant symbiotic fungus Cenococcum geophilum.</title>
        <authorList>
            <consortium name="DOE Joint Genome Institute"/>
            <person name="Peter M."/>
            <person name="Kohler A."/>
            <person name="Ohm R.A."/>
            <person name="Kuo A."/>
            <person name="Krutzmann J."/>
            <person name="Morin E."/>
            <person name="Arend M."/>
            <person name="Barry K.W."/>
            <person name="Binder M."/>
            <person name="Choi C."/>
            <person name="Clum A."/>
            <person name="Copeland A."/>
            <person name="Grisel N."/>
            <person name="Haridas S."/>
            <person name="Kipfer T."/>
            <person name="LaButti K."/>
            <person name="Lindquist E."/>
            <person name="Lipzen A."/>
            <person name="Maire R."/>
            <person name="Meier B."/>
            <person name="Mihaltcheva S."/>
            <person name="Molinier V."/>
            <person name="Murat C."/>
            <person name="Poggeler S."/>
            <person name="Quandt C.A."/>
            <person name="Sperisen C."/>
            <person name="Tritt A."/>
            <person name="Tisserant E."/>
            <person name="Crous P.W."/>
            <person name="Henrissat B."/>
            <person name="Nehls U."/>
            <person name="Egli S."/>
            <person name="Spatafora J.W."/>
            <person name="Grigoriev I.V."/>
            <person name="Martin F.M."/>
        </authorList>
    </citation>
    <scope>NUCLEOTIDE SEQUENCE [LARGE SCALE GENOMIC DNA]</scope>
    <source>
        <strain evidence="6 7">CBS 459.81</strain>
    </source>
</reference>
<accession>A0A8E2JAH0</accession>
<dbReference type="AlphaFoldDB" id="A0A8E2JAH0"/>
<comment type="catalytic activity">
    <reaction evidence="1">
        <text>[protein]-peptidylproline (omega=180) = [protein]-peptidylproline (omega=0)</text>
        <dbReference type="Rhea" id="RHEA:16237"/>
        <dbReference type="Rhea" id="RHEA-COMP:10747"/>
        <dbReference type="Rhea" id="RHEA-COMP:10748"/>
        <dbReference type="ChEBI" id="CHEBI:83833"/>
        <dbReference type="ChEBI" id="CHEBI:83834"/>
        <dbReference type="EC" id="5.2.1.8"/>
    </reaction>
</comment>
<evidence type="ECO:0000313" key="7">
    <source>
        <dbReference type="Proteomes" id="UP000250266"/>
    </source>
</evidence>
<dbReference type="EC" id="5.2.1.8" evidence="2"/>
<evidence type="ECO:0000256" key="5">
    <source>
        <dbReference type="PROSITE-ProRule" id="PRU00339"/>
    </source>
</evidence>
<evidence type="ECO:0000256" key="3">
    <source>
        <dbReference type="ARBA" id="ARBA00023110"/>
    </source>
</evidence>
<sequence length="486" mass="54782">MASKRDSVDPLSSHKPTSDISLFNLSQDVKSILLSPSFETQTKTKPTPLTLLTLPIEIRNRIYTHLLDTEYVNVGLPNVSYTHSLANSILHFRASRPPFPVSTSLFYVNRQLHSESTGYFYSKNLFIRLSLYMSDADLAWPLLSNGLLFSVASPPKVAASTLHALDVSLVMEHSSVMRASVIFPAQYLPRLLVFLSLQNESNASWGPSHALTLSIRNTYAFPTVHLQGDLLEPFRLLHNLSRVEVSATHISPYYAHSLERDMTRPSFSASAWLAGVMEQKEQGNVWFRRGEYEEALQCYAMAVIMLQSTYRSRGEELEAQSSSFNKEVNRLRWQCECNIAFCGVQLGTEWDGSSVEHARTAQRLMTAESAAQNALYLVTANEAQNPWLLTAASVPENQADFYTDAERAKTWFRMGNVHAALKEWIWACGYFERAQELAPKDEAIRKKFAEARDKVDGRVVPGKHYKRARNMAGRAWEMGGVEALSK</sequence>
<dbReference type="SUPFAM" id="SSF48452">
    <property type="entry name" value="TPR-like"/>
    <property type="match status" value="1"/>
</dbReference>
<dbReference type="InterPro" id="IPR019734">
    <property type="entry name" value="TPR_rpt"/>
</dbReference>
<dbReference type="Gene3D" id="1.25.40.10">
    <property type="entry name" value="Tetratricopeptide repeat domain"/>
    <property type="match status" value="1"/>
</dbReference>
<dbReference type="EMBL" id="KV745326">
    <property type="protein sequence ID" value="OCK75365.1"/>
    <property type="molecule type" value="Genomic_DNA"/>
</dbReference>
<keyword evidence="3" id="KW-0697">Rotamase</keyword>
<gene>
    <name evidence="6" type="ORF">K432DRAFT_174564</name>
</gene>
<dbReference type="PANTHER" id="PTHR46512">
    <property type="entry name" value="PEPTIDYLPROLYL ISOMERASE"/>
    <property type="match status" value="1"/>
</dbReference>
<dbReference type="InterPro" id="IPR011990">
    <property type="entry name" value="TPR-like_helical_dom_sf"/>
</dbReference>
<name>A0A8E2JAH0_9PEZI</name>
<dbReference type="SMART" id="SM00028">
    <property type="entry name" value="TPR"/>
    <property type="match status" value="2"/>
</dbReference>
<feature type="repeat" description="TPR" evidence="5">
    <location>
        <begin position="408"/>
        <end position="441"/>
    </location>
</feature>
<keyword evidence="5" id="KW-0802">TPR repeat</keyword>
<evidence type="ECO:0000256" key="2">
    <source>
        <dbReference type="ARBA" id="ARBA00013194"/>
    </source>
</evidence>
<evidence type="ECO:0000313" key="6">
    <source>
        <dbReference type="EMBL" id="OCK75365.1"/>
    </source>
</evidence>
<dbReference type="Proteomes" id="UP000250266">
    <property type="component" value="Unassembled WGS sequence"/>
</dbReference>
<proteinExistence type="predicted"/>
<keyword evidence="7" id="KW-1185">Reference proteome</keyword>